<gene>
    <name evidence="1" type="ORF">HBF26_17045</name>
</gene>
<dbReference type="RefSeq" id="WP_167129158.1">
    <property type="nucleotide sequence ID" value="NZ_JAAQQR010000010.1"/>
</dbReference>
<accession>A0ABX0Q9P1</accession>
<evidence type="ECO:0008006" key="3">
    <source>
        <dbReference type="Google" id="ProtNLM"/>
    </source>
</evidence>
<reference evidence="1 2" key="1">
    <citation type="journal article" date="2011" name="Curr. Microbiol.">
        <title>Luteibacter jiangsuensis sp. nov.: a methamidophos-degrading bacterium isolated from a methamidophos-manufacturing factory.</title>
        <authorList>
            <person name="Wang L."/>
            <person name="Wang G.L."/>
            <person name="Li S.P."/>
            <person name="Jiang J.D."/>
        </authorList>
    </citation>
    <scope>NUCLEOTIDE SEQUENCE [LARGE SCALE GENOMIC DNA]</scope>
    <source>
        <strain evidence="1 2">CGMCC 1.10133</strain>
    </source>
</reference>
<dbReference type="EMBL" id="JAAQQR010000010">
    <property type="protein sequence ID" value="NID06605.1"/>
    <property type="molecule type" value="Genomic_DNA"/>
</dbReference>
<evidence type="ECO:0000313" key="1">
    <source>
        <dbReference type="EMBL" id="NID06605.1"/>
    </source>
</evidence>
<sequence length="74" mass="8375">MVSTFGKYELHTGFMRIEADGVEFAGTWSAFEMLEDGMKRRIQDAWTTGRYPNEILASRAAEDEGTAFIRTLPP</sequence>
<organism evidence="1 2">
    <name type="scientific">Luteibacter jiangsuensis</name>
    <dbReference type="NCBI Taxonomy" id="637577"/>
    <lineage>
        <taxon>Bacteria</taxon>
        <taxon>Pseudomonadati</taxon>
        <taxon>Pseudomonadota</taxon>
        <taxon>Gammaproteobacteria</taxon>
        <taxon>Lysobacterales</taxon>
        <taxon>Rhodanobacteraceae</taxon>
        <taxon>Luteibacter</taxon>
    </lineage>
</organism>
<protein>
    <recommendedName>
        <fullName evidence="3">DUF1488 family protein</fullName>
    </recommendedName>
</protein>
<proteinExistence type="predicted"/>
<keyword evidence="2" id="KW-1185">Reference proteome</keyword>
<evidence type="ECO:0000313" key="2">
    <source>
        <dbReference type="Proteomes" id="UP001429601"/>
    </source>
</evidence>
<comment type="caution">
    <text evidence="1">The sequence shown here is derived from an EMBL/GenBank/DDBJ whole genome shotgun (WGS) entry which is preliminary data.</text>
</comment>
<dbReference type="Proteomes" id="UP001429601">
    <property type="component" value="Unassembled WGS sequence"/>
</dbReference>
<name>A0ABX0Q9P1_9GAMM</name>